<name>A0A3R9CLR3_9BURK</name>
<feature type="transmembrane region" description="Helical" evidence="1">
    <location>
        <begin position="18"/>
        <end position="40"/>
    </location>
</feature>
<reference evidence="3" key="1">
    <citation type="submission" date="2018-11" db="EMBL/GenBank/DDBJ databases">
        <title>FDA dAtabase for Regulatory Grade micrObial Sequences (FDA-ARGOS): Supporting development and validation of Infectious Disease Dx tests.</title>
        <authorList>
            <person name="Goldberg B."/>
            <person name="Campos J."/>
            <person name="Tallon L."/>
            <person name="Sadzewicz L."/>
            <person name="Zhao X."/>
            <person name="Vavikolanu K."/>
            <person name="Mehta A."/>
            <person name="Aluvathingal J."/>
            <person name="Nadendla S."/>
            <person name="Geyer C."/>
            <person name="Nandy P."/>
            <person name="Yan Y."/>
            <person name="Sichtig H."/>
        </authorList>
    </citation>
    <scope>NUCLEOTIDE SEQUENCE [LARGE SCALE GENOMIC DNA]</scope>
    <source>
        <strain evidence="3">FDAARGOS_544</strain>
    </source>
</reference>
<keyword evidence="1" id="KW-0812">Transmembrane</keyword>
<proteinExistence type="predicted"/>
<gene>
    <name evidence="2" type="ORF">EGT41_33130</name>
</gene>
<dbReference type="EMBL" id="RKIO01000004">
    <property type="protein sequence ID" value="RSC04112.1"/>
    <property type="molecule type" value="Genomic_DNA"/>
</dbReference>
<keyword evidence="1" id="KW-1133">Transmembrane helix</keyword>
<dbReference type="Proteomes" id="UP000272140">
    <property type="component" value="Unassembled WGS sequence"/>
</dbReference>
<comment type="caution">
    <text evidence="2">The sequence shown here is derived from an EMBL/GenBank/DDBJ whole genome shotgun (WGS) entry which is preliminary data.</text>
</comment>
<dbReference type="AlphaFoldDB" id="A0A3R9CLR3"/>
<dbReference type="RefSeq" id="WP_012339759.1">
    <property type="nucleotide sequence ID" value="NZ_CADETM010000006.1"/>
</dbReference>
<evidence type="ECO:0000313" key="3">
    <source>
        <dbReference type="Proteomes" id="UP000272140"/>
    </source>
</evidence>
<dbReference type="GeneID" id="99786128"/>
<evidence type="ECO:0000256" key="1">
    <source>
        <dbReference type="SAM" id="Phobius"/>
    </source>
</evidence>
<sequence>MSEIITIAYDVLSRIPNVVWSGIVASLITVLGVLVTNAGLSKRHRQQLAHSASESKVEREMELRRDIYMPAIEATVIATSAIGGLSNPVTSQDDVTEKYADAAAKLGKASAIASPETVRTLGTLTERMRVLYTKLLICRQPIMNAHSRMSAAIALIDRNSQDRDRWIQSRLDVIYNEGVNQERDDFLVRQIDFCNRMIDHWTIQRDEVGLELSRAQVDFLKEMLILYPDLAQAMSTACVAIREDFNFEGDDLEAVRQVFTDNATAATRFLDETTASLEVALQAQAQAFAEAQAQRQDNQNPRA</sequence>
<organism evidence="2 3">
    <name type="scientific">Burkholderia cenocepacia</name>
    <dbReference type="NCBI Taxonomy" id="95486"/>
    <lineage>
        <taxon>Bacteria</taxon>
        <taxon>Pseudomonadati</taxon>
        <taxon>Pseudomonadota</taxon>
        <taxon>Betaproteobacteria</taxon>
        <taxon>Burkholderiales</taxon>
        <taxon>Burkholderiaceae</taxon>
        <taxon>Burkholderia</taxon>
        <taxon>Burkholderia cepacia complex</taxon>
    </lineage>
</organism>
<keyword evidence="1" id="KW-0472">Membrane</keyword>
<protein>
    <submittedName>
        <fullName evidence="2">Uncharacterized protein</fullName>
    </submittedName>
</protein>
<accession>A0A3R9CLR3</accession>
<evidence type="ECO:0000313" key="2">
    <source>
        <dbReference type="EMBL" id="RSC04112.1"/>
    </source>
</evidence>